<dbReference type="Pfam" id="PF13692">
    <property type="entry name" value="Glyco_trans_1_4"/>
    <property type="match status" value="1"/>
</dbReference>
<keyword evidence="2" id="KW-0808">Transferase</keyword>
<dbReference type="AlphaFoldDB" id="A0A4Y9S8E2"/>
<organism evidence="2 3">
    <name type="scientific">Zemynaea arenosa</name>
    <dbReference type="NCBI Taxonomy" id="2561931"/>
    <lineage>
        <taxon>Bacteria</taxon>
        <taxon>Pseudomonadati</taxon>
        <taxon>Pseudomonadota</taxon>
        <taxon>Betaproteobacteria</taxon>
        <taxon>Burkholderiales</taxon>
        <taxon>Oxalobacteraceae</taxon>
        <taxon>Telluria group</taxon>
        <taxon>Zemynaea</taxon>
    </lineage>
</organism>
<name>A0A4Y9S8E2_9BURK</name>
<dbReference type="PANTHER" id="PTHR12526">
    <property type="entry name" value="GLYCOSYLTRANSFERASE"/>
    <property type="match status" value="1"/>
</dbReference>
<comment type="caution">
    <text evidence="2">The sequence shown here is derived from an EMBL/GenBank/DDBJ whole genome shotgun (WGS) entry which is preliminary data.</text>
</comment>
<protein>
    <submittedName>
        <fullName evidence="2">Glycosyltransferase</fullName>
    </submittedName>
</protein>
<dbReference type="Pfam" id="PF13439">
    <property type="entry name" value="Glyco_transf_4"/>
    <property type="match status" value="1"/>
</dbReference>
<keyword evidence="3" id="KW-1185">Reference proteome</keyword>
<accession>A0A4Y9S8E2</accession>
<sequence length="382" mass="40823">MIIHVITGLDIGGAELMLQRVVLQRQGQTGAADLVVSLTSIGSVGEGLRRAGVEVIALDMVSPAMLPSAIARLVRLFKERKPEIVQTWMYHADLLGGLVAKLAGVSYVVWGIRTTEIAATSGQLTRLIRWMCARLSGTVPSIILCAADASRRSHAAIGYRADIMRVIPNGFDLQRFRRDDGRRADFRARMGIPADALVIASIGRYHPVKNHPLFLEAAASACNALPKAVFVMAGRHVHPSNQELHGLTVASGAPERFHLLGEVRDVEALLAATDILCMHSLSEGFPNIVAEAMCCEVPCVVTDVGDAALLVGATGTVVPSGDAEGLAAALIEMARRTDIERRELGRLARSVVEGQFSMQACVEQFDALYSSLRAGGGEVNAC</sequence>
<dbReference type="CDD" id="cd03807">
    <property type="entry name" value="GT4_WbnK-like"/>
    <property type="match status" value="1"/>
</dbReference>
<reference evidence="2 3" key="1">
    <citation type="submission" date="2019-03" db="EMBL/GenBank/DDBJ databases">
        <title>Draft Genome Sequence of Massilia arenosa sp. nov., a Novel Massilia Species Isolated from a Sandy-loam Maize Soil.</title>
        <authorList>
            <person name="Raths R."/>
            <person name="Peta V."/>
            <person name="Bucking H."/>
        </authorList>
    </citation>
    <scope>NUCLEOTIDE SEQUENCE [LARGE SCALE GENOMIC DNA]</scope>
    <source>
        <strain evidence="2 3">MC02</strain>
    </source>
</reference>
<feature type="domain" description="Glycosyltransferase subfamily 4-like N-terminal" evidence="1">
    <location>
        <begin position="59"/>
        <end position="175"/>
    </location>
</feature>
<dbReference type="RefSeq" id="WP_135208183.1">
    <property type="nucleotide sequence ID" value="NZ_SPVF01000203.1"/>
</dbReference>
<gene>
    <name evidence="2" type="ORF">E4L96_15825</name>
</gene>
<dbReference type="Proteomes" id="UP000298438">
    <property type="component" value="Unassembled WGS sequence"/>
</dbReference>
<dbReference type="Gene3D" id="3.40.50.2000">
    <property type="entry name" value="Glycogen Phosphorylase B"/>
    <property type="match status" value="2"/>
</dbReference>
<proteinExistence type="predicted"/>
<dbReference type="InterPro" id="IPR028098">
    <property type="entry name" value="Glyco_trans_4-like_N"/>
</dbReference>
<evidence type="ECO:0000313" key="2">
    <source>
        <dbReference type="EMBL" id="TFW16753.1"/>
    </source>
</evidence>
<dbReference type="PANTHER" id="PTHR12526:SF636">
    <property type="entry name" value="BLL3647 PROTEIN"/>
    <property type="match status" value="1"/>
</dbReference>
<evidence type="ECO:0000313" key="3">
    <source>
        <dbReference type="Proteomes" id="UP000298438"/>
    </source>
</evidence>
<dbReference type="GO" id="GO:0016757">
    <property type="term" value="F:glycosyltransferase activity"/>
    <property type="evidence" value="ECO:0007669"/>
    <property type="project" value="TreeGrafter"/>
</dbReference>
<dbReference type="SUPFAM" id="SSF53756">
    <property type="entry name" value="UDP-Glycosyltransferase/glycogen phosphorylase"/>
    <property type="match status" value="1"/>
</dbReference>
<dbReference type="EMBL" id="SPVF01000203">
    <property type="protein sequence ID" value="TFW16753.1"/>
    <property type="molecule type" value="Genomic_DNA"/>
</dbReference>
<evidence type="ECO:0000259" key="1">
    <source>
        <dbReference type="Pfam" id="PF13439"/>
    </source>
</evidence>
<dbReference type="OrthoDB" id="9813211at2"/>